<dbReference type="EMBL" id="VSRR010079301">
    <property type="protein sequence ID" value="MPC88900.1"/>
    <property type="molecule type" value="Genomic_DNA"/>
</dbReference>
<reference evidence="1 2" key="1">
    <citation type="submission" date="2019-05" db="EMBL/GenBank/DDBJ databases">
        <title>Another draft genome of Portunus trituberculatus and its Hox gene families provides insights of decapod evolution.</title>
        <authorList>
            <person name="Jeong J.-H."/>
            <person name="Song I."/>
            <person name="Kim S."/>
            <person name="Choi T."/>
            <person name="Kim D."/>
            <person name="Ryu S."/>
            <person name="Kim W."/>
        </authorList>
    </citation>
    <scope>NUCLEOTIDE SEQUENCE [LARGE SCALE GENOMIC DNA]</scope>
    <source>
        <tissue evidence="1">Muscle</tissue>
    </source>
</reference>
<organism evidence="1 2">
    <name type="scientific">Portunus trituberculatus</name>
    <name type="common">Swimming crab</name>
    <name type="synonym">Neptunus trituberculatus</name>
    <dbReference type="NCBI Taxonomy" id="210409"/>
    <lineage>
        <taxon>Eukaryota</taxon>
        <taxon>Metazoa</taxon>
        <taxon>Ecdysozoa</taxon>
        <taxon>Arthropoda</taxon>
        <taxon>Crustacea</taxon>
        <taxon>Multicrustacea</taxon>
        <taxon>Malacostraca</taxon>
        <taxon>Eumalacostraca</taxon>
        <taxon>Eucarida</taxon>
        <taxon>Decapoda</taxon>
        <taxon>Pleocyemata</taxon>
        <taxon>Brachyura</taxon>
        <taxon>Eubrachyura</taxon>
        <taxon>Portunoidea</taxon>
        <taxon>Portunidae</taxon>
        <taxon>Portuninae</taxon>
        <taxon>Portunus</taxon>
    </lineage>
</organism>
<sequence>MRGAPASQRKRPITSTTATYVHSITPLTLRLSH</sequence>
<comment type="caution">
    <text evidence="1">The sequence shown here is derived from an EMBL/GenBank/DDBJ whole genome shotgun (WGS) entry which is preliminary data.</text>
</comment>
<name>A0A5B7IW71_PORTR</name>
<dbReference type="AlphaFoldDB" id="A0A5B7IW71"/>
<accession>A0A5B7IW71</accession>
<proteinExistence type="predicted"/>
<keyword evidence="2" id="KW-1185">Reference proteome</keyword>
<protein>
    <submittedName>
        <fullName evidence="1">Uncharacterized protein</fullName>
    </submittedName>
</protein>
<evidence type="ECO:0000313" key="1">
    <source>
        <dbReference type="EMBL" id="MPC88900.1"/>
    </source>
</evidence>
<gene>
    <name evidence="1" type="ORF">E2C01_083824</name>
</gene>
<evidence type="ECO:0000313" key="2">
    <source>
        <dbReference type="Proteomes" id="UP000324222"/>
    </source>
</evidence>
<dbReference type="Proteomes" id="UP000324222">
    <property type="component" value="Unassembled WGS sequence"/>
</dbReference>